<dbReference type="InterPro" id="IPR024593">
    <property type="entry name" value="DUF3444"/>
</dbReference>
<feature type="compositionally biased region" description="Polar residues" evidence="6">
    <location>
        <begin position="2431"/>
        <end position="2440"/>
    </location>
</feature>
<dbReference type="Gene3D" id="1.10.287.110">
    <property type="entry name" value="DnaJ domain"/>
    <property type="match status" value="1"/>
</dbReference>
<dbReference type="Pfam" id="PF11926">
    <property type="entry name" value="DUF3444"/>
    <property type="match status" value="1"/>
</dbReference>
<feature type="domain" description="J" evidence="7">
    <location>
        <begin position="2233"/>
        <end position="2297"/>
    </location>
</feature>
<dbReference type="PROSITE" id="PS50076">
    <property type="entry name" value="DNAJ_2"/>
    <property type="match status" value="1"/>
</dbReference>
<feature type="compositionally biased region" description="Polar residues" evidence="6">
    <location>
        <begin position="2054"/>
        <end position="2070"/>
    </location>
</feature>
<evidence type="ECO:0000256" key="6">
    <source>
        <dbReference type="SAM" id="MobiDB-lite"/>
    </source>
</evidence>
<proteinExistence type="inferred from homology"/>
<feature type="coiled-coil region" evidence="5">
    <location>
        <begin position="576"/>
        <end position="617"/>
    </location>
</feature>
<keyword evidence="4" id="KW-0287">Flowering</keyword>
<evidence type="ECO:0000256" key="5">
    <source>
        <dbReference type="SAM" id="Coils"/>
    </source>
</evidence>
<reference evidence="8 9" key="1">
    <citation type="submission" date="2021-05" db="EMBL/GenBank/DDBJ databases">
        <title>Genome Assembly of Synthetic Allotetraploid Brassica napus Reveals Homoeologous Exchanges between Subgenomes.</title>
        <authorList>
            <person name="Davis J.T."/>
        </authorList>
    </citation>
    <scope>NUCLEOTIDE SEQUENCE [LARGE SCALE GENOMIC DNA]</scope>
    <source>
        <strain evidence="9">cv. Da-Ae</strain>
        <tissue evidence="8">Seedling</tissue>
    </source>
</reference>
<dbReference type="InterPro" id="IPR012474">
    <property type="entry name" value="Frigida"/>
</dbReference>
<dbReference type="PRINTS" id="PR00625">
    <property type="entry name" value="JDOMAIN"/>
</dbReference>
<dbReference type="Gene3D" id="1.10.287.1490">
    <property type="match status" value="1"/>
</dbReference>
<feature type="coiled-coil region" evidence="5">
    <location>
        <begin position="443"/>
        <end position="547"/>
    </location>
</feature>
<feature type="region of interest" description="Disordered" evidence="6">
    <location>
        <begin position="1204"/>
        <end position="1223"/>
    </location>
</feature>
<evidence type="ECO:0000313" key="9">
    <source>
        <dbReference type="Proteomes" id="UP000824890"/>
    </source>
</evidence>
<feature type="coiled-coil region" evidence="5">
    <location>
        <begin position="353"/>
        <end position="418"/>
    </location>
</feature>
<feature type="compositionally biased region" description="Polar residues" evidence="6">
    <location>
        <begin position="2461"/>
        <end position="2470"/>
    </location>
</feature>
<dbReference type="Pfam" id="PF07899">
    <property type="entry name" value="Frigida"/>
    <property type="match status" value="4"/>
</dbReference>
<evidence type="ECO:0000313" key="8">
    <source>
        <dbReference type="EMBL" id="KAH0870116.1"/>
    </source>
</evidence>
<feature type="region of interest" description="Disordered" evidence="6">
    <location>
        <begin position="2048"/>
        <end position="2138"/>
    </location>
</feature>
<dbReference type="SUPFAM" id="SSF46565">
    <property type="entry name" value="Chaperone J-domain"/>
    <property type="match status" value="1"/>
</dbReference>
<evidence type="ECO:0000256" key="4">
    <source>
        <dbReference type="ARBA" id="ARBA00023089"/>
    </source>
</evidence>
<keyword evidence="3" id="KW-0221">Differentiation</keyword>
<evidence type="ECO:0000256" key="1">
    <source>
        <dbReference type="ARBA" id="ARBA00008956"/>
    </source>
</evidence>
<keyword evidence="9" id="KW-1185">Reference proteome</keyword>
<feature type="compositionally biased region" description="Basic and acidic residues" evidence="6">
    <location>
        <begin position="2399"/>
        <end position="2410"/>
    </location>
</feature>
<feature type="coiled-coil region" evidence="5">
    <location>
        <begin position="48"/>
        <end position="79"/>
    </location>
</feature>
<feature type="region of interest" description="Disordered" evidence="6">
    <location>
        <begin position="2312"/>
        <end position="2470"/>
    </location>
</feature>
<dbReference type="PANTHER" id="PTHR31791">
    <property type="entry name" value="FRIGIDA-LIKE PROTEIN 3-RELATED"/>
    <property type="match status" value="1"/>
</dbReference>
<dbReference type="CDD" id="cd06257">
    <property type="entry name" value="DnaJ"/>
    <property type="match status" value="1"/>
</dbReference>
<dbReference type="Proteomes" id="UP000824890">
    <property type="component" value="Unassembled WGS sequence"/>
</dbReference>
<feature type="coiled-coil region" evidence="5">
    <location>
        <begin position="174"/>
        <end position="222"/>
    </location>
</feature>
<dbReference type="InterPro" id="IPR036869">
    <property type="entry name" value="J_dom_sf"/>
</dbReference>
<sequence>MEEIKEENYLNLCGVKKDNIAKQLDKVHSHSSDILLFSVLWRDLSDYLNSAEEKVEKRFRELKLKEKELQDQSFALEERGKVVEAAEAVAVELEVKSDGIRVEIEAKREELQFVRNQVEVSREEFSAEEARVSQVKKLVEECAVEKMSKESELSEMFEALRKTQGELGSRGEELAQMEADLERYRADVSAEMERLGRTQTLRRELDEEVERETKDLTLVQNKLVECEKLLLTRSEDLIKAQCEFDLKRGQLGEVEADLERHRVEVSAEKKHLETTQTRSRELEEEIKRKRKDLRAVLDKIAECGKQLESVEEKLDSQQKLLDTQSSELVSKEKELELLSLDLDLREQSVICLNNDMEEACQKTESKSKELEDIQKRIEERSAYLESISSLIEEHNEELSSKEKQQDELTKALEKAKVHLGDLERCITEHETTQMESIYVKDAYRELLQHLDIKEKELKSLESVLIERNKQVEEGEKKMQHLNDSIEELTRQLKLKQEEVCAINKAVRECSGELEAKRKHRDQVQSSITDLTTQLKSKERDLHSVKKKIKGSLKDLKSKEEEKVRLKASLVEREKGLELKEKELDAREERIDKKDRQLKSTEQKLAKSLREIEQRAKQLSSFCQQGTSDQHVDLVRDADVRDEKTLQLLLRGHLKKCPQLHLDVLHSLKASSDPTKLVLETIKGLYSAQQRMAETNLDPNLVRSSICLLECLMDMSPKPKNEVQGEAFTFTMECKNTTLIKVENPVEVMGFLHFLAAFSVAYTFDADQVKILLDDAFLRKYAPSLCEALGITASAPGMPFTLTLQLSSINYTFKFYYSLVMLIEVFSITVNNAISLDDKPEQAPEAPISNIASSPVASEDALRDIVGTPSFSPNEVSTELPMFKDPGRFVLTSVEEALTGARERGELSLADPIVKTLVLLLEELTRVVRSTDPELQVDATKVAHQWSSMMGASGLKSQLEAWAFLQFIVAFGLAKQTSQNETLHFAKHVAHFKHAPKLFRSLGLTSAIPNFVNELLIKAQYIPAVRFMLFFNVKSSFSPLVILKQEVMNVRRSVNDKRRIESQAEANRDDAKMREIIEIIEDFKLEIDLPMDLILKFMVPREIPSQNQHVVASSSAHVQSTQMLPREIQTQNHVVASSSFPVQSPQILPRFHMQAAHTVIHNSYIATHSSFPFLPTSSGAAPNPQVVDVETHQASGSTAFQCQPSYHAGSKRPRVDPGGPRPVIRPCFNPPQGYGRFYYKFMGSLMEKTMSGLRLLDLSKRNFKRTLDSLEENARSLILLSIQWKEIEGFCDSTKAVLEERAKELEAMEESLKVRALELEAKEKEVEAKASDLEKKDEALGLEEMEKRKEEFEVFTRRIESVEKVSDEKVKELEEKAKELDLKVRELQQKQRGGVTTVRSEFEPLVSLLAKSIGTNVSMPTNCSTFHLSGDDLVKRNERLARTIPCLDPAKLVLDAVEGCFKEGFGEGDDRRGSVVDSCILLLEKLMEMKVCVTREVKQEATQLGIDWINKAIITDPKNDSLVLGCLVFLAAYGLDFVTTPEVLLDLSESFLLYEQAPKLFRRLGLEDNVSGVVVAQNVKPNINCSADVVETLKMKDEYVATLRFICEFRLSKLCPGWRPRTVLHEFLQSLTRVAGVTDGTGNLLEAEKAKREKRKADAAMALDCIREKKAESLFNANALKELSLLAKKDSAPRATEPVHKSCEKGQNTANAVEKSKAVSVIPCEQKNEAKRQRLTEPITPCQNSTVNQLNVVSPPCGEKIEELVVHHQPDAKATSPLSTETEPNILSGSTNAETLRKLLEKQPPKESDISNAIRCSPDPAKLVLETSMALCPKTPEGGYDFKLLVTSDICLILLDQLKKLPLQIEHPVKDDAKKLAVHWKDEISKSKTDELEVVCFLKFVGIFGIVSEFKANDLLALLDTSYWQTVSPDLCQFLGLDSAIPGFIQNLIKSGYRLKAVDYIYSFGMVHRFHPVSAIINDSMRITKESAEKSYRDAKNESAPQVAAIERQIKTLRAAIKCISCHKLESEFQLGDLEAQIKSLLKRRRNLLAGHGSGSNPNSTVKQSQPNSAEVGSVTSNTPSEPSTTAASSSVTRPGSRSNMKRGQKRSFSENKQSSGRVTSTPRNDFHGNEGQSYPVDHHHSKRDFVFAEQSGFRLQASQLKLILLPRMECNKEEATRAKKMAEDSMRKGDYPKAHNLVMKAQSLFSGLDGLPQMLAVCDVHCSAEKKLNGLENWYGILQAMHFCDDATIKKQYRKLALLLHPDKNQFPGAEAAFKLIGEANRLLSDKERRTQYDIRHRIYSRVASRELNADSGLQCGSKNRNVGSTGTQQGSVATEVDKKGGSKENGGGEPEQSASKHVHDESVSKSNQAPSVSKDKRKRRKIVEEPLESTNVTFSDVFEDKSNPKDNSNRRKSPRKSQQASCAEKGISGDTLSAATKSSRANEARGEGMGMGENIDNNHKNPTQDSPDQDFNNFELSTSCFAVNQVWSLYDPIDGMPRYYARITKVIDSDSEFKLCITWLDPLQDYNDNSIPIACGIFQDSESQEVDDHFIFSCEMLHMRRDNNIAIYPRAGEVWAVFRGWDVSWLSGGSSEHHKGVYEYDFVEVLCDFQDENGLGVAYLGKVERFVSLFRRDAKCGVLQFQIPPNEMLRFSHKVPSFKMTGRESEGVPPGCFELDIAALPKDMFEVANQEMNSVKKAKKSAKGVDGLKLRKSPRFVSETSKQAASRLGQEKGVKKSGKRGASCGQRNGSRLSDETTPTPKKPAKVTAADSSRIRKTHGGINKPTGNSKKRR</sequence>
<gene>
    <name evidence="8" type="ORF">HID58_077138</name>
</gene>
<feature type="coiled-coil region" evidence="5">
    <location>
        <begin position="265"/>
        <end position="327"/>
    </location>
</feature>
<feature type="region of interest" description="Disordered" evidence="6">
    <location>
        <begin position="2697"/>
        <end position="2793"/>
    </location>
</feature>
<dbReference type="InterPro" id="IPR001623">
    <property type="entry name" value="DnaJ_domain"/>
</dbReference>
<comment type="similarity">
    <text evidence="1">Belongs to the Frigida family.</text>
</comment>
<feature type="compositionally biased region" description="Polar residues" evidence="6">
    <location>
        <begin position="2110"/>
        <end position="2123"/>
    </location>
</feature>
<keyword evidence="5" id="KW-0175">Coiled coil</keyword>
<dbReference type="SMART" id="SM00271">
    <property type="entry name" value="DnaJ"/>
    <property type="match status" value="1"/>
</dbReference>
<protein>
    <recommendedName>
        <fullName evidence="7">J domain-containing protein</fullName>
    </recommendedName>
</protein>
<name>A0ABQ7YSM5_BRANA</name>
<evidence type="ECO:0000256" key="2">
    <source>
        <dbReference type="ARBA" id="ARBA00022473"/>
    </source>
</evidence>
<dbReference type="Pfam" id="PF00226">
    <property type="entry name" value="DnaJ"/>
    <property type="match status" value="1"/>
</dbReference>
<feature type="coiled-coil region" evidence="5">
    <location>
        <begin position="1252"/>
        <end position="1338"/>
    </location>
</feature>
<organism evidence="8 9">
    <name type="scientific">Brassica napus</name>
    <name type="common">Rape</name>
    <dbReference type="NCBI Taxonomy" id="3708"/>
    <lineage>
        <taxon>Eukaryota</taxon>
        <taxon>Viridiplantae</taxon>
        <taxon>Streptophyta</taxon>
        <taxon>Embryophyta</taxon>
        <taxon>Tracheophyta</taxon>
        <taxon>Spermatophyta</taxon>
        <taxon>Magnoliopsida</taxon>
        <taxon>eudicotyledons</taxon>
        <taxon>Gunneridae</taxon>
        <taxon>Pentapetalae</taxon>
        <taxon>rosids</taxon>
        <taxon>malvids</taxon>
        <taxon>Brassicales</taxon>
        <taxon>Brassicaceae</taxon>
        <taxon>Brassiceae</taxon>
        <taxon>Brassica</taxon>
    </lineage>
</organism>
<comment type="caution">
    <text evidence="8">The sequence shown here is derived from an EMBL/GenBank/DDBJ whole genome shotgun (WGS) entry which is preliminary data.</text>
</comment>
<feature type="compositionally biased region" description="Low complexity" evidence="6">
    <location>
        <begin position="2073"/>
        <end position="2092"/>
    </location>
</feature>
<evidence type="ECO:0000259" key="7">
    <source>
        <dbReference type="PROSITE" id="PS50076"/>
    </source>
</evidence>
<dbReference type="EMBL" id="JAGKQM010000017">
    <property type="protein sequence ID" value="KAH0870116.1"/>
    <property type="molecule type" value="Genomic_DNA"/>
</dbReference>
<evidence type="ECO:0000256" key="3">
    <source>
        <dbReference type="ARBA" id="ARBA00022782"/>
    </source>
</evidence>
<keyword evidence="2" id="KW-0217">Developmental protein</keyword>
<dbReference type="PANTHER" id="PTHR31791:SF60">
    <property type="entry name" value="FRIGIDA-LIKE PROTEIN 5"/>
    <property type="match status" value="1"/>
</dbReference>
<feature type="compositionally biased region" description="Polar residues" evidence="6">
    <location>
        <begin position="2315"/>
        <end position="2333"/>
    </location>
</feature>
<accession>A0ABQ7YSM5</accession>
<feature type="coiled-coil region" evidence="5">
    <location>
        <begin position="1362"/>
        <end position="1389"/>
    </location>
</feature>